<organism evidence="5 6">
    <name type="scientific">Novosphingobium indicum</name>
    <dbReference type="NCBI Taxonomy" id="462949"/>
    <lineage>
        <taxon>Bacteria</taxon>
        <taxon>Pseudomonadati</taxon>
        <taxon>Pseudomonadota</taxon>
        <taxon>Alphaproteobacteria</taxon>
        <taxon>Sphingomonadales</taxon>
        <taxon>Sphingomonadaceae</taxon>
        <taxon>Novosphingobium</taxon>
    </lineage>
</organism>
<reference evidence="6" key="1">
    <citation type="journal article" date="2019" name="Int. J. Syst. Evol. Microbiol.">
        <title>The Global Catalogue of Microorganisms (GCM) 10K type strain sequencing project: providing services to taxonomists for standard genome sequencing and annotation.</title>
        <authorList>
            <consortium name="The Broad Institute Genomics Platform"/>
            <consortium name="The Broad Institute Genome Sequencing Center for Infectious Disease"/>
            <person name="Wu L."/>
            <person name="Ma J."/>
        </authorList>
    </citation>
    <scope>NUCLEOTIDE SEQUENCE [LARGE SCALE GENOMIC DNA]</scope>
    <source>
        <strain evidence="6">CGMCC 1.6784</strain>
    </source>
</reference>
<protein>
    <recommendedName>
        <fullName evidence="7">GNAT family N-acetyltransferase</fullName>
    </recommendedName>
</protein>
<keyword evidence="1" id="KW-1277">Toxin-antitoxin system</keyword>
<dbReference type="SUPFAM" id="SSF55729">
    <property type="entry name" value="Acyl-CoA N-acyltransferases (Nat)"/>
    <property type="match status" value="1"/>
</dbReference>
<evidence type="ECO:0000256" key="2">
    <source>
        <dbReference type="ARBA" id="ARBA00022679"/>
    </source>
</evidence>
<evidence type="ECO:0000256" key="1">
    <source>
        <dbReference type="ARBA" id="ARBA00022649"/>
    </source>
</evidence>
<dbReference type="Proteomes" id="UP000605099">
    <property type="component" value="Unassembled WGS sequence"/>
</dbReference>
<dbReference type="CDD" id="cd04301">
    <property type="entry name" value="NAT_SF"/>
    <property type="match status" value="1"/>
</dbReference>
<dbReference type="Gene3D" id="3.40.630.30">
    <property type="match status" value="1"/>
</dbReference>
<dbReference type="InterPro" id="IPR016181">
    <property type="entry name" value="Acyl_CoA_acyltransferase"/>
</dbReference>
<feature type="compositionally biased region" description="Gly residues" evidence="4">
    <location>
        <begin position="1"/>
        <end position="14"/>
    </location>
</feature>
<dbReference type="RefSeq" id="WP_188821826.1">
    <property type="nucleotide sequence ID" value="NZ_BMLK01000019.1"/>
</dbReference>
<sequence>MTAAGQGAGSGETGGASFETFDPERHDRTALSTGVVQVDNFFRKTANKLARADNVRVTVLVSPKRELIGFHAINVHAIDYRELPSRFARSRPAHGNIPAAFISMIGVDQRYQRQGYGGDLLFDCMVRIVRAADVVGIAIIVLDVLDCGDSEQVQRRKSLYQGYGFMPLASDPLRLFLPVASARELVNPV</sequence>
<keyword evidence="3" id="KW-0012">Acyltransferase</keyword>
<accession>A0ABQ2JYE8</accession>
<feature type="region of interest" description="Disordered" evidence="4">
    <location>
        <begin position="1"/>
        <end position="21"/>
    </location>
</feature>
<evidence type="ECO:0000313" key="5">
    <source>
        <dbReference type="EMBL" id="GGN57381.1"/>
    </source>
</evidence>
<gene>
    <name evidence="5" type="ORF">GCM10011349_35920</name>
</gene>
<dbReference type="PANTHER" id="PTHR36449">
    <property type="entry name" value="ACETYLTRANSFERASE-RELATED"/>
    <property type="match status" value="1"/>
</dbReference>
<evidence type="ECO:0000256" key="3">
    <source>
        <dbReference type="ARBA" id="ARBA00023315"/>
    </source>
</evidence>
<keyword evidence="6" id="KW-1185">Reference proteome</keyword>
<keyword evidence="2" id="KW-0808">Transferase</keyword>
<evidence type="ECO:0000313" key="6">
    <source>
        <dbReference type="Proteomes" id="UP000605099"/>
    </source>
</evidence>
<evidence type="ECO:0000256" key="4">
    <source>
        <dbReference type="SAM" id="MobiDB-lite"/>
    </source>
</evidence>
<dbReference type="PANTHER" id="PTHR36449:SF1">
    <property type="entry name" value="ACETYLTRANSFERASE"/>
    <property type="match status" value="1"/>
</dbReference>
<dbReference type="EMBL" id="BMLK01000019">
    <property type="protein sequence ID" value="GGN57381.1"/>
    <property type="molecule type" value="Genomic_DNA"/>
</dbReference>
<proteinExistence type="predicted"/>
<evidence type="ECO:0008006" key="7">
    <source>
        <dbReference type="Google" id="ProtNLM"/>
    </source>
</evidence>
<name>A0ABQ2JYE8_9SPHN</name>
<comment type="caution">
    <text evidence="5">The sequence shown here is derived from an EMBL/GenBank/DDBJ whole genome shotgun (WGS) entry which is preliminary data.</text>
</comment>